<reference evidence="7" key="1">
    <citation type="submission" date="2022-07" db="EMBL/GenBank/DDBJ databases">
        <title>Marinobacter iranensis a new bacterium isolate from a hipersaline lake in Iran.</title>
        <authorList>
            <person name="Mohammad A.M.A."/>
            <person name="Cristina S.-P."/>
            <person name="Antonio V."/>
        </authorList>
    </citation>
    <scope>NUCLEOTIDE SEQUENCE</scope>
    <source>
        <strain evidence="7">71-i</strain>
    </source>
</reference>
<feature type="chain" id="PRO_5047295213" evidence="6">
    <location>
        <begin position="23"/>
        <end position="276"/>
    </location>
</feature>
<evidence type="ECO:0000313" key="7">
    <source>
        <dbReference type="EMBL" id="MDF0752709.1"/>
    </source>
</evidence>
<dbReference type="Proteomes" id="UP001143391">
    <property type="component" value="Unassembled WGS sequence"/>
</dbReference>
<feature type="signal peptide" evidence="6">
    <location>
        <begin position="1"/>
        <end position="22"/>
    </location>
</feature>
<protein>
    <submittedName>
        <fullName evidence="7">MipA/OmpV family protein</fullName>
    </submittedName>
</protein>
<comment type="subcellular location">
    <subcellularLocation>
        <location evidence="1">Cell outer membrane</location>
    </subcellularLocation>
</comment>
<organism evidence="7 8">
    <name type="scientific">Marinobacter iranensis</name>
    <dbReference type="NCBI Taxonomy" id="2962607"/>
    <lineage>
        <taxon>Bacteria</taxon>
        <taxon>Pseudomonadati</taxon>
        <taxon>Pseudomonadota</taxon>
        <taxon>Gammaproteobacteria</taxon>
        <taxon>Pseudomonadales</taxon>
        <taxon>Marinobacteraceae</taxon>
        <taxon>Marinobacter</taxon>
    </lineage>
</organism>
<dbReference type="PANTHER" id="PTHR38776:SF1">
    <property type="entry name" value="MLTA-INTERACTING PROTEIN-RELATED"/>
    <property type="match status" value="1"/>
</dbReference>
<evidence type="ECO:0000256" key="1">
    <source>
        <dbReference type="ARBA" id="ARBA00004442"/>
    </source>
</evidence>
<evidence type="ECO:0000256" key="6">
    <source>
        <dbReference type="SAM" id="SignalP"/>
    </source>
</evidence>
<keyword evidence="8" id="KW-1185">Reference proteome</keyword>
<keyword evidence="5" id="KW-0998">Cell outer membrane</keyword>
<dbReference type="RefSeq" id="WP_275710294.1">
    <property type="nucleotide sequence ID" value="NZ_JANCMW010000021.1"/>
</dbReference>
<sequence length="276" mass="29724">MKKLKIASLAVITILGSTAAYAEERGWGDSSYEQDEEEMGTRNWKDWDVTVGIGGEYGPVSPGVDKTEFEAFPYVDIEYKDRYFLNFEKGLGAYLLRSEDGPEYALGVAVGYAEGRDEADARAELDGLGDIDGAAEFVLFAEGEIGFVEVELEVAKALSGHDGLTAELSAGVDASVTDSLFVGVAPFITYADEKYTQSFYGVSASQAANSATYNQYDADGGFENYGVEVEASYKITRNWSATTSASYTRLLGDAKDSPIVDNKGFFSAGVGLAYTF</sequence>
<keyword evidence="3 6" id="KW-0732">Signal</keyword>
<dbReference type="EMBL" id="JANCMW010000021">
    <property type="protein sequence ID" value="MDF0752709.1"/>
    <property type="molecule type" value="Genomic_DNA"/>
</dbReference>
<name>A0ABT5YGB0_9GAMM</name>
<dbReference type="PANTHER" id="PTHR38776">
    <property type="entry name" value="MLTA-INTERACTING PROTEIN-RELATED"/>
    <property type="match status" value="1"/>
</dbReference>
<dbReference type="InterPro" id="IPR010583">
    <property type="entry name" value="MipA"/>
</dbReference>
<evidence type="ECO:0000313" key="8">
    <source>
        <dbReference type="Proteomes" id="UP001143391"/>
    </source>
</evidence>
<dbReference type="Gene3D" id="2.40.170.20">
    <property type="entry name" value="TonB-dependent receptor, beta-barrel domain"/>
    <property type="match status" value="1"/>
</dbReference>
<comment type="caution">
    <text evidence="7">The sequence shown here is derived from an EMBL/GenBank/DDBJ whole genome shotgun (WGS) entry which is preliminary data.</text>
</comment>
<proteinExistence type="inferred from homology"/>
<gene>
    <name evidence="7" type="ORF">NLU14_20990</name>
</gene>
<evidence type="ECO:0000256" key="3">
    <source>
        <dbReference type="ARBA" id="ARBA00022729"/>
    </source>
</evidence>
<evidence type="ECO:0000256" key="5">
    <source>
        <dbReference type="ARBA" id="ARBA00023237"/>
    </source>
</evidence>
<evidence type="ECO:0000256" key="4">
    <source>
        <dbReference type="ARBA" id="ARBA00023136"/>
    </source>
</evidence>
<evidence type="ECO:0000256" key="2">
    <source>
        <dbReference type="ARBA" id="ARBA00005722"/>
    </source>
</evidence>
<dbReference type="InterPro" id="IPR036942">
    <property type="entry name" value="Beta-barrel_TonB_sf"/>
</dbReference>
<dbReference type="Pfam" id="PF06629">
    <property type="entry name" value="MipA"/>
    <property type="match status" value="1"/>
</dbReference>
<comment type="similarity">
    <text evidence="2">Belongs to the MipA/OmpV family.</text>
</comment>
<dbReference type="SUPFAM" id="SSF56935">
    <property type="entry name" value="Porins"/>
    <property type="match status" value="1"/>
</dbReference>
<accession>A0ABT5YGB0</accession>
<keyword evidence="4" id="KW-0472">Membrane</keyword>